<dbReference type="EMBL" id="JAUSSJ010000001">
    <property type="protein sequence ID" value="MDQ0018495.1"/>
    <property type="molecule type" value="Genomic_DNA"/>
</dbReference>
<organism evidence="1 2">
    <name type="scientific">[Curtobacterium] plantarum</name>
    <dbReference type="NCBI Taxonomy" id="221276"/>
    <lineage>
        <taxon>Bacteria</taxon>
        <taxon>Pseudomonadati</taxon>
        <taxon>Pseudomonadota</taxon>
        <taxon>Gammaproteobacteria</taxon>
        <taxon>Enterobacterales</taxon>
        <taxon>Erwiniaceae</taxon>
        <taxon>Pantoea</taxon>
    </lineage>
</organism>
<protein>
    <recommendedName>
        <fullName evidence="3">DUF1795 domain-containing protein</fullName>
    </recommendedName>
</protein>
<evidence type="ECO:0000313" key="2">
    <source>
        <dbReference type="Proteomes" id="UP001244623"/>
    </source>
</evidence>
<gene>
    <name evidence="1" type="ORF">J2X94_000623</name>
</gene>
<evidence type="ECO:0008006" key="3">
    <source>
        <dbReference type="Google" id="ProtNLM"/>
    </source>
</evidence>
<sequence>MSGNVKQQVSPMEKRLDNNGYIDFPFPATRNADGSVNPCGFDLTLETGRLEEIAVLNHSVNLRRLVEEINLQEGLFMTLACDWQQQADAVCGFIDVAFRPDLPQHGFEETLQLEANFYRYLTGQEQQHQMPAETLVNYARSVLDWSWSPLRQRQRDYEKITIQFYCPQADDAEWCFDHLRHFLVSVYPACVAARSL</sequence>
<keyword evidence="2" id="KW-1185">Reference proteome</keyword>
<proteinExistence type="predicted"/>
<comment type="caution">
    <text evidence="1">The sequence shown here is derived from an EMBL/GenBank/DDBJ whole genome shotgun (WGS) entry which is preliminary data.</text>
</comment>
<accession>A0ABT9T4U9</accession>
<reference evidence="1 2" key="1">
    <citation type="submission" date="2023-07" db="EMBL/GenBank/DDBJ databases">
        <title>Sorghum-associated microbial communities from plants grown in Nebraska, USA.</title>
        <authorList>
            <person name="Schachtman D."/>
        </authorList>
    </citation>
    <scope>NUCLEOTIDE SEQUENCE [LARGE SCALE GENOMIC DNA]</scope>
    <source>
        <strain evidence="1 2">CC49</strain>
    </source>
</reference>
<name>A0ABT9T4U9_9GAMM</name>
<evidence type="ECO:0000313" key="1">
    <source>
        <dbReference type="EMBL" id="MDQ0018495.1"/>
    </source>
</evidence>
<dbReference type="Proteomes" id="UP001244623">
    <property type="component" value="Unassembled WGS sequence"/>
</dbReference>